<dbReference type="SMART" id="SM00448">
    <property type="entry name" value="REC"/>
    <property type="match status" value="1"/>
</dbReference>
<dbReference type="InterPro" id="IPR043128">
    <property type="entry name" value="Rev_trsase/Diguanyl_cyclase"/>
</dbReference>
<comment type="caution">
    <text evidence="3">Lacks conserved residue(s) required for the propagation of feature annotation.</text>
</comment>
<dbReference type="FunFam" id="3.30.70.270:FF:000001">
    <property type="entry name" value="Diguanylate cyclase domain protein"/>
    <property type="match status" value="1"/>
</dbReference>
<evidence type="ECO:0000256" key="3">
    <source>
        <dbReference type="PROSITE-ProRule" id="PRU00169"/>
    </source>
</evidence>
<sequence length="461" mass="49757">MAGKILIVDDVATTRIVLKSRLARASYTVLLARCGVEALRLIRDEQPDLVLLAAQLLDCDGFDMCRRLRALPGFADLPIIMTSAQADLALVRDALQAGADDLIPHPCDETDLLARVRTLMRTRDAGRDLLVEEDFGLAEAGAAFAHPGRIGIVTADRETALSWKVTLGRHLPGDTLLALAPEEALAAASAANCPEAFLIAADLRHRNEGLRLMSDLRARTGARHAAICIALPSERPSRVSAAFDLGADDLLVGPVHRPLMAEQAALRLRRLIAKKRSSDRRRENLRTGLRLAVTDPLTGLHNRRYAMPQLLRMADRARRLGQTFAVMVLDLDRFKAINDTWGHLAGDTVLVEVGQRLCRSLGPGDLLARIGGEEFLIAMPDTTLAAASRIADQICETIRARPVVLGGGNGVIPVTASIGLAIGGDSADTSIEELIDRADHALLDSKADGRNQVTVFRRTAA</sequence>
<dbReference type="InterPro" id="IPR029787">
    <property type="entry name" value="Nucleotide_cyclase"/>
</dbReference>
<dbReference type="SMART" id="SM00267">
    <property type="entry name" value="GGDEF"/>
    <property type="match status" value="1"/>
</dbReference>
<dbReference type="CDD" id="cd01949">
    <property type="entry name" value="GGDEF"/>
    <property type="match status" value="1"/>
</dbReference>
<dbReference type="Gene3D" id="3.40.50.2300">
    <property type="match status" value="1"/>
</dbReference>
<dbReference type="InterPro" id="IPR001789">
    <property type="entry name" value="Sig_transdc_resp-reg_receiver"/>
</dbReference>
<evidence type="ECO:0000256" key="2">
    <source>
        <dbReference type="ARBA" id="ARBA00034247"/>
    </source>
</evidence>
<dbReference type="GO" id="GO:1902201">
    <property type="term" value="P:negative regulation of bacterial-type flagellum-dependent cell motility"/>
    <property type="evidence" value="ECO:0007669"/>
    <property type="project" value="TreeGrafter"/>
</dbReference>
<dbReference type="GO" id="GO:0052621">
    <property type="term" value="F:diguanylate cyclase activity"/>
    <property type="evidence" value="ECO:0007669"/>
    <property type="project" value="UniProtKB-EC"/>
</dbReference>
<feature type="domain" description="GGDEF" evidence="5">
    <location>
        <begin position="322"/>
        <end position="458"/>
    </location>
</feature>
<name>A0A443IY01_9RHOB</name>
<dbReference type="EMBL" id="SAUW01000006">
    <property type="protein sequence ID" value="RWR12977.1"/>
    <property type="molecule type" value="Genomic_DNA"/>
</dbReference>
<dbReference type="InterPro" id="IPR050469">
    <property type="entry name" value="Diguanylate_Cyclase"/>
</dbReference>
<dbReference type="Gene3D" id="3.30.70.270">
    <property type="match status" value="1"/>
</dbReference>
<dbReference type="EC" id="2.7.7.65" evidence="1"/>
<proteinExistence type="predicted"/>
<organism evidence="6 7">
    <name type="scientific">Paenirhodobacter populi</name>
    <dbReference type="NCBI Taxonomy" id="2306993"/>
    <lineage>
        <taxon>Bacteria</taxon>
        <taxon>Pseudomonadati</taxon>
        <taxon>Pseudomonadota</taxon>
        <taxon>Alphaproteobacteria</taxon>
        <taxon>Rhodobacterales</taxon>
        <taxon>Rhodobacter group</taxon>
        <taxon>Paenirhodobacter</taxon>
    </lineage>
</organism>
<evidence type="ECO:0000256" key="1">
    <source>
        <dbReference type="ARBA" id="ARBA00012528"/>
    </source>
</evidence>
<accession>A0A443IY01</accession>
<dbReference type="GO" id="GO:0043709">
    <property type="term" value="P:cell adhesion involved in single-species biofilm formation"/>
    <property type="evidence" value="ECO:0007669"/>
    <property type="project" value="TreeGrafter"/>
</dbReference>
<dbReference type="GO" id="GO:0000160">
    <property type="term" value="P:phosphorelay signal transduction system"/>
    <property type="evidence" value="ECO:0007669"/>
    <property type="project" value="InterPro"/>
</dbReference>
<evidence type="ECO:0000313" key="7">
    <source>
        <dbReference type="Proteomes" id="UP000285710"/>
    </source>
</evidence>
<dbReference type="SUPFAM" id="SSF52172">
    <property type="entry name" value="CheY-like"/>
    <property type="match status" value="2"/>
</dbReference>
<protein>
    <recommendedName>
        <fullName evidence="1">diguanylate cyclase</fullName>
        <ecNumber evidence="1">2.7.7.65</ecNumber>
    </recommendedName>
</protein>
<evidence type="ECO:0000313" key="6">
    <source>
        <dbReference type="EMBL" id="RWR12977.1"/>
    </source>
</evidence>
<gene>
    <name evidence="6" type="ORF">D2T33_07185</name>
</gene>
<reference evidence="6 7" key="2">
    <citation type="submission" date="2019-01" db="EMBL/GenBank/DDBJ databases">
        <authorList>
            <person name="Li Y."/>
        </authorList>
    </citation>
    <scope>NUCLEOTIDE SEQUENCE [LARGE SCALE GENOMIC DNA]</scope>
    <source>
        <strain evidence="6 7">2D-5</strain>
    </source>
</reference>
<dbReference type="PANTHER" id="PTHR45138:SF9">
    <property type="entry name" value="DIGUANYLATE CYCLASE DGCM-RELATED"/>
    <property type="match status" value="1"/>
</dbReference>
<dbReference type="RefSeq" id="WP_128182452.1">
    <property type="nucleotide sequence ID" value="NZ_SAUV01000005.1"/>
</dbReference>
<reference evidence="6 7" key="1">
    <citation type="submission" date="2019-01" db="EMBL/GenBank/DDBJ databases">
        <title>Sinorhodobacter populi sp. nov. isolated from the symptomatic bark tissue of Populus euramericana canker.</title>
        <authorList>
            <person name="Xu G."/>
        </authorList>
    </citation>
    <scope>NUCLEOTIDE SEQUENCE [LARGE SCALE GENOMIC DNA]</scope>
    <source>
        <strain evidence="6 7">2D-5</strain>
    </source>
</reference>
<evidence type="ECO:0000259" key="4">
    <source>
        <dbReference type="PROSITE" id="PS50110"/>
    </source>
</evidence>
<dbReference type="Proteomes" id="UP000285710">
    <property type="component" value="Unassembled WGS sequence"/>
</dbReference>
<dbReference type="Pfam" id="PF00990">
    <property type="entry name" value="GGDEF"/>
    <property type="match status" value="1"/>
</dbReference>
<dbReference type="InterPro" id="IPR000160">
    <property type="entry name" value="GGDEF_dom"/>
</dbReference>
<dbReference type="Pfam" id="PF00072">
    <property type="entry name" value="Response_reg"/>
    <property type="match status" value="1"/>
</dbReference>
<dbReference type="SUPFAM" id="SSF55073">
    <property type="entry name" value="Nucleotide cyclase"/>
    <property type="match status" value="1"/>
</dbReference>
<dbReference type="GO" id="GO:0005886">
    <property type="term" value="C:plasma membrane"/>
    <property type="evidence" value="ECO:0007669"/>
    <property type="project" value="TreeGrafter"/>
</dbReference>
<keyword evidence="7" id="KW-1185">Reference proteome</keyword>
<comment type="catalytic activity">
    <reaction evidence="2">
        <text>2 GTP = 3',3'-c-di-GMP + 2 diphosphate</text>
        <dbReference type="Rhea" id="RHEA:24898"/>
        <dbReference type="ChEBI" id="CHEBI:33019"/>
        <dbReference type="ChEBI" id="CHEBI:37565"/>
        <dbReference type="ChEBI" id="CHEBI:58805"/>
        <dbReference type="EC" id="2.7.7.65"/>
    </reaction>
</comment>
<dbReference type="PROSITE" id="PS50887">
    <property type="entry name" value="GGDEF"/>
    <property type="match status" value="1"/>
</dbReference>
<dbReference type="PROSITE" id="PS50110">
    <property type="entry name" value="RESPONSE_REGULATORY"/>
    <property type="match status" value="1"/>
</dbReference>
<comment type="caution">
    <text evidence="6">The sequence shown here is derived from an EMBL/GenBank/DDBJ whole genome shotgun (WGS) entry which is preliminary data.</text>
</comment>
<dbReference type="InterPro" id="IPR011006">
    <property type="entry name" value="CheY-like_superfamily"/>
</dbReference>
<feature type="domain" description="Response regulatory" evidence="4">
    <location>
        <begin position="4"/>
        <end position="120"/>
    </location>
</feature>
<evidence type="ECO:0000259" key="5">
    <source>
        <dbReference type="PROSITE" id="PS50887"/>
    </source>
</evidence>
<dbReference type="CDD" id="cd00156">
    <property type="entry name" value="REC"/>
    <property type="match status" value="1"/>
</dbReference>
<dbReference type="AlphaFoldDB" id="A0A443IY01"/>
<dbReference type="PANTHER" id="PTHR45138">
    <property type="entry name" value="REGULATORY COMPONENTS OF SENSORY TRANSDUCTION SYSTEM"/>
    <property type="match status" value="1"/>
</dbReference>
<dbReference type="NCBIfam" id="TIGR00254">
    <property type="entry name" value="GGDEF"/>
    <property type="match status" value="1"/>
</dbReference>